<dbReference type="EMBL" id="LVKK01000045">
    <property type="protein sequence ID" value="OAG39288.1"/>
    <property type="molecule type" value="Genomic_DNA"/>
</dbReference>
<dbReference type="SUPFAM" id="SSF54909">
    <property type="entry name" value="Dimeric alpha+beta barrel"/>
    <property type="match status" value="1"/>
</dbReference>
<dbReference type="RefSeq" id="XP_022511240.1">
    <property type="nucleotide sequence ID" value="XM_022656452.1"/>
</dbReference>
<protein>
    <recommendedName>
        <fullName evidence="3">EthD domain-containing protein</fullName>
    </recommendedName>
</protein>
<proteinExistence type="predicted"/>
<evidence type="ECO:0000313" key="1">
    <source>
        <dbReference type="EMBL" id="OAG39288.1"/>
    </source>
</evidence>
<reference evidence="1 2" key="1">
    <citation type="submission" date="2016-03" db="EMBL/GenBank/DDBJ databases">
        <title>Draft genome sequence of the Fonsecaea monophora CBS 269.37.</title>
        <authorList>
            <person name="Bombassaro A."/>
            <person name="Vinicius W.A."/>
            <person name="De Hoog S."/>
            <person name="Sun J."/>
            <person name="Souza E.M."/>
            <person name="Raittz R.T."/>
            <person name="Costa F."/>
            <person name="Leao A.C."/>
            <person name="Tadra-Sfeir M.Z."/>
            <person name="Baura V."/>
            <person name="Balsanelli E."/>
            <person name="Pedrosa F.O."/>
            <person name="Moreno L.F."/>
            <person name="Steffens M.B."/>
            <person name="Xi L."/>
            <person name="Bocca A.L."/>
            <person name="Felipe M.S."/>
            <person name="Teixeira M."/>
            <person name="Telles Filho F.Q."/>
            <person name="Azevedo C.M."/>
            <person name="Gomes R."/>
            <person name="Vicente V.A."/>
        </authorList>
    </citation>
    <scope>NUCLEOTIDE SEQUENCE [LARGE SCALE GENOMIC DNA]</scope>
    <source>
        <strain evidence="1 2">CBS 269.37</strain>
    </source>
</reference>
<dbReference type="GeneID" id="34601651"/>
<dbReference type="Proteomes" id="UP000077002">
    <property type="component" value="Unassembled WGS sequence"/>
</dbReference>
<gene>
    <name evidence="1" type="ORF">AYO21_06492</name>
</gene>
<dbReference type="AlphaFoldDB" id="A0A177F4W0"/>
<evidence type="ECO:0008006" key="3">
    <source>
        <dbReference type="Google" id="ProtNLM"/>
    </source>
</evidence>
<evidence type="ECO:0000313" key="2">
    <source>
        <dbReference type="Proteomes" id="UP000077002"/>
    </source>
</evidence>
<comment type="caution">
    <text evidence="1">The sequence shown here is derived from an EMBL/GenBank/DDBJ whole genome shotgun (WGS) entry which is preliminary data.</text>
</comment>
<accession>A0A177F4W0</accession>
<name>A0A177F4W0_9EURO</name>
<keyword evidence="2" id="KW-1185">Reference proteome</keyword>
<dbReference type="InterPro" id="IPR011008">
    <property type="entry name" value="Dimeric_a/b-barrel"/>
</dbReference>
<dbReference type="OrthoDB" id="2851338at2759"/>
<sequence length="227" mass="25864">MAAPYRLFSLSLPHGVSEETWQKFYQSHHLADVATGIGYNGHGTLYHVTTSATGRAPSDEKKYLSMYDTIDSHPLKSERYKDVKKTSHVLGENYLPKDLAHLSVRNYKLVEIFDPKNIGKEVQPARFFICEEANPGGIEELRNFYREEQVPKLARYPGYRRTLLHHFQSLDKGNDSPASTLTTHEFDNLEDFKSPGLRDLVEAGLNNKVMGPQQAIKTWTFELVHAV</sequence>
<organism evidence="1 2">
    <name type="scientific">Fonsecaea monophora</name>
    <dbReference type="NCBI Taxonomy" id="254056"/>
    <lineage>
        <taxon>Eukaryota</taxon>
        <taxon>Fungi</taxon>
        <taxon>Dikarya</taxon>
        <taxon>Ascomycota</taxon>
        <taxon>Pezizomycotina</taxon>
        <taxon>Eurotiomycetes</taxon>
        <taxon>Chaetothyriomycetidae</taxon>
        <taxon>Chaetothyriales</taxon>
        <taxon>Herpotrichiellaceae</taxon>
        <taxon>Fonsecaea</taxon>
    </lineage>
</organism>